<reference evidence="3" key="1">
    <citation type="submission" date="2022-10" db="EMBL/GenBank/DDBJ databases">
        <authorList>
            <person name="Chen Y."/>
            <person name="Dougan E. K."/>
            <person name="Chan C."/>
            <person name="Rhodes N."/>
            <person name="Thang M."/>
        </authorList>
    </citation>
    <scope>NUCLEOTIDE SEQUENCE</scope>
</reference>
<comment type="caution">
    <text evidence="3">The sequence shown here is derived from an EMBL/GenBank/DDBJ whole genome shotgun (WGS) entry which is preliminary data.</text>
</comment>
<evidence type="ECO:0000313" key="4">
    <source>
        <dbReference type="EMBL" id="CAL1127413.1"/>
    </source>
</evidence>
<dbReference type="Gene3D" id="3.40.50.720">
    <property type="entry name" value="NAD(P)-binding Rossmann-like Domain"/>
    <property type="match status" value="1"/>
</dbReference>
<reference evidence="4" key="2">
    <citation type="submission" date="2024-04" db="EMBL/GenBank/DDBJ databases">
        <authorList>
            <person name="Chen Y."/>
            <person name="Shah S."/>
            <person name="Dougan E. K."/>
            <person name="Thang M."/>
            <person name="Chan C."/>
        </authorList>
    </citation>
    <scope>NUCLEOTIDE SEQUENCE [LARGE SCALE GENOMIC DNA]</scope>
</reference>
<feature type="compositionally biased region" description="Polar residues" evidence="1">
    <location>
        <begin position="740"/>
        <end position="760"/>
    </location>
</feature>
<keyword evidence="2" id="KW-0472">Membrane</keyword>
<dbReference type="Proteomes" id="UP001152797">
    <property type="component" value="Unassembled WGS sequence"/>
</dbReference>
<feature type="transmembrane region" description="Helical" evidence="2">
    <location>
        <begin position="28"/>
        <end position="48"/>
    </location>
</feature>
<gene>
    <name evidence="3" type="ORF">C1SCF055_LOCUS2472</name>
</gene>
<dbReference type="PANTHER" id="PTHR31563:SF10">
    <property type="entry name" value="ION CHANNEL POLLUX-RELATED"/>
    <property type="match status" value="1"/>
</dbReference>
<dbReference type="PANTHER" id="PTHR31563">
    <property type="entry name" value="ION CHANNEL POLLUX-RELATED"/>
    <property type="match status" value="1"/>
</dbReference>
<protein>
    <submittedName>
        <fullName evidence="3">Uncharacterized protein</fullName>
    </submittedName>
</protein>
<evidence type="ECO:0000313" key="5">
    <source>
        <dbReference type="Proteomes" id="UP001152797"/>
    </source>
</evidence>
<sequence>MGCCPKRSELARKIGFRAWLLGTTRGHWLVLFIAGCCIQVLCMLAWVLSGGNQNYGTNLRESFWIAYTLLVDIGTQTSFSPSERGVVRAVAVVISIIGFVYCLLFLGMVVELIRSLLLRWKVRYSRVEAHGHWLILGWGDKTIFLLEELLAALQTEEGSTSCCSCCRRRRRIVVLAERPVREMQAQLRLHFRTQDPQGAYKRLYCVSYREGCKSHRIELMKVCASAAEHILCMCSAETDSSSDHEAIRTLLALGALPEAIKADVWAEMHSRESARVVRQILPAAQGIVARHAVHHMVALRALVPSVGFAWLRMSTSNTRSGSKVSQLFLVKAPPALYGYPVKDIYRFFPDAAVCGVKTPSSMGDDANKMKAPSHHLEEGDELVMLSSSQHAAGHCILPETSPDFTTTSSLKAKRRGSNVLMDDGQIRLGPAADGPLTVLVIGCPDDFVDLLEIIDVYAASGSEVHLLSTRSLQWRESCVQTHLSRVGKLDFERISVTHYVGRRRDTTVLERLPLASADCALILSEREGEQEDAVDSDSRNLTIAINLFHVLEGMADVIKKNRQNKYLKKCKLVTEIQDPKSQVMLAGNSNVRKVGSFVFTSAHETGVFAIAVACKDVYDLFIKLIDPDPKTNAGSIVATPVSKVLMGRNESLSFFDLYRMVSEVCNGSLLGWRRSKEMHPVLNPSNKDVPLDWESQGRDELIILLPPPHQGHVVFEEVPKEEPTEELMKDPKDAHRLETSRLSSITSARQSPAHSAATTRKSSKESDALQEEEEDPAPIPGMLKCPTYESERAQASCSLSLPYPQ</sequence>
<feature type="transmembrane region" description="Helical" evidence="2">
    <location>
        <begin position="89"/>
        <end position="113"/>
    </location>
</feature>
<dbReference type="InterPro" id="IPR044849">
    <property type="entry name" value="CASTOR/POLLUX/SYM8-like"/>
</dbReference>
<keyword evidence="2" id="KW-0812">Transmembrane</keyword>
<dbReference type="EMBL" id="CAMXCT020000113">
    <property type="protein sequence ID" value="CAL1127413.1"/>
    <property type="molecule type" value="Genomic_DNA"/>
</dbReference>
<dbReference type="EMBL" id="CAMXCT010000113">
    <property type="protein sequence ID" value="CAI3974038.1"/>
    <property type="molecule type" value="Genomic_DNA"/>
</dbReference>
<keyword evidence="2" id="KW-1133">Transmembrane helix</keyword>
<proteinExistence type="predicted"/>
<dbReference type="OrthoDB" id="410995at2759"/>
<evidence type="ECO:0000313" key="3">
    <source>
        <dbReference type="EMBL" id="CAI3974038.1"/>
    </source>
</evidence>
<dbReference type="EMBL" id="CAMXCT030000113">
    <property type="protein sequence ID" value="CAL4761350.1"/>
    <property type="molecule type" value="Genomic_DNA"/>
</dbReference>
<feature type="region of interest" description="Disordered" evidence="1">
    <location>
        <begin position="740"/>
        <end position="805"/>
    </location>
</feature>
<evidence type="ECO:0000256" key="2">
    <source>
        <dbReference type="SAM" id="Phobius"/>
    </source>
</evidence>
<dbReference type="AlphaFoldDB" id="A0A9P1BIG2"/>
<dbReference type="GO" id="GO:0006811">
    <property type="term" value="P:monoatomic ion transport"/>
    <property type="evidence" value="ECO:0007669"/>
    <property type="project" value="InterPro"/>
</dbReference>
<name>A0A9P1BIG2_9DINO</name>
<keyword evidence="5" id="KW-1185">Reference proteome</keyword>
<accession>A0A9P1BIG2</accession>
<organism evidence="3">
    <name type="scientific">Cladocopium goreaui</name>
    <dbReference type="NCBI Taxonomy" id="2562237"/>
    <lineage>
        <taxon>Eukaryota</taxon>
        <taxon>Sar</taxon>
        <taxon>Alveolata</taxon>
        <taxon>Dinophyceae</taxon>
        <taxon>Suessiales</taxon>
        <taxon>Symbiodiniaceae</taxon>
        <taxon>Cladocopium</taxon>
    </lineage>
</organism>
<evidence type="ECO:0000256" key="1">
    <source>
        <dbReference type="SAM" id="MobiDB-lite"/>
    </source>
</evidence>